<evidence type="ECO:0000259" key="4">
    <source>
        <dbReference type="Pfam" id="PF00561"/>
    </source>
</evidence>
<dbReference type="Proteomes" id="UP000040576">
    <property type="component" value="Unassembled WGS sequence"/>
</dbReference>
<dbReference type="SMR" id="A0A090KQ36"/>
<dbReference type="InterPro" id="IPR022485">
    <property type="entry name" value="SHCHC_synthase_MenH"/>
</dbReference>
<dbReference type="PANTHER" id="PTHR42916">
    <property type="entry name" value="2-SUCCINYL-5-ENOLPYRUVYL-6-HYDROXY-3-CYCLOHEXENE-1-CARBOXYLATE SYNTHASE"/>
    <property type="match status" value="1"/>
</dbReference>
<dbReference type="SUPFAM" id="SSF53474">
    <property type="entry name" value="alpha/beta-Hydrolases"/>
    <property type="match status" value="1"/>
</dbReference>
<organism evidence="5 6">
    <name type="scientific">Caldibacillus thermoamylovorans</name>
    <dbReference type="NCBI Taxonomy" id="35841"/>
    <lineage>
        <taxon>Bacteria</taxon>
        <taxon>Bacillati</taxon>
        <taxon>Bacillota</taxon>
        <taxon>Bacilli</taxon>
        <taxon>Bacillales</taxon>
        <taxon>Bacillaceae</taxon>
        <taxon>Caldibacillus</taxon>
    </lineage>
</organism>
<keyword evidence="5" id="KW-0378">Hydrolase</keyword>
<comment type="catalytic activity">
    <reaction evidence="3">
        <text>5-enolpyruvoyl-6-hydroxy-2-succinyl-cyclohex-3-ene-1-carboxylate = (1R,6R)-6-hydroxy-2-succinyl-cyclohexa-2,4-diene-1-carboxylate + pyruvate</text>
        <dbReference type="Rhea" id="RHEA:25597"/>
        <dbReference type="ChEBI" id="CHEBI:15361"/>
        <dbReference type="ChEBI" id="CHEBI:58689"/>
        <dbReference type="ChEBI" id="CHEBI:58818"/>
        <dbReference type="EC" id="4.2.99.20"/>
    </reaction>
</comment>
<dbReference type="PRINTS" id="PR00412">
    <property type="entry name" value="EPOXHYDRLASE"/>
</dbReference>
<dbReference type="EC" id="4.2.99.20" evidence="3"/>
<dbReference type="GO" id="GO:0009234">
    <property type="term" value="P:menaquinone biosynthetic process"/>
    <property type="evidence" value="ECO:0007669"/>
    <property type="project" value="UniProtKB-UniRule"/>
</dbReference>
<dbReference type="RefSeq" id="WP_034768559.1">
    <property type="nucleotide sequence ID" value="NZ_CCRF01000035.1"/>
</dbReference>
<comment type="pathway">
    <text evidence="3">Quinol/quinone metabolism; 1,4-dihydroxy-2-naphthoate biosynthesis; 1,4-dihydroxy-2-naphthoate from chorismate: step 3/7.</text>
</comment>
<name>A0A090KQ36_9BACI</name>
<dbReference type="Gene3D" id="3.40.50.1820">
    <property type="entry name" value="alpha/beta hydrolase"/>
    <property type="match status" value="1"/>
</dbReference>
<gene>
    <name evidence="5" type="primary">ytxM</name>
    <name evidence="3" type="synonym">menH</name>
    <name evidence="5" type="ORF">BT1A1_0922</name>
</gene>
<feature type="domain" description="AB hydrolase-1" evidence="4">
    <location>
        <begin position="20"/>
        <end position="253"/>
    </location>
</feature>
<comment type="similarity">
    <text evidence="3">Belongs to the AB hydrolase superfamily. MenH family.</text>
</comment>
<dbReference type="PANTHER" id="PTHR42916:SF1">
    <property type="entry name" value="PROTEIN PHYLLO, CHLOROPLASTIC"/>
    <property type="match status" value="1"/>
</dbReference>
<dbReference type="AlphaFoldDB" id="A0A090KQ36"/>
<dbReference type="HAMAP" id="MF_01660">
    <property type="entry name" value="MenH"/>
    <property type="match status" value="1"/>
</dbReference>
<dbReference type="NCBIfam" id="TIGR03695">
    <property type="entry name" value="menH_SHCHC"/>
    <property type="match status" value="1"/>
</dbReference>
<keyword evidence="6" id="KW-1185">Reference proteome</keyword>
<proteinExistence type="inferred from homology"/>
<dbReference type="PRINTS" id="PR00111">
    <property type="entry name" value="ABHYDROLASE"/>
</dbReference>
<dbReference type="GO" id="GO:0016787">
    <property type="term" value="F:hydrolase activity"/>
    <property type="evidence" value="ECO:0007669"/>
    <property type="project" value="UniProtKB-KW"/>
</dbReference>
<protein>
    <recommendedName>
        <fullName evidence="3">Putative 2-succinyl-6-hydroxy-2,4-cyclohexadiene-1-carboxylate synthase</fullName>
        <shortName evidence="3">SHCHC synthase</shortName>
        <ecNumber evidence="3">4.2.99.20</ecNumber>
    </recommendedName>
</protein>
<dbReference type="UniPathway" id="UPA01057">
    <property type="reaction ID" value="UER00900"/>
</dbReference>
<comment type="function">
    <text evidence="3">Catalyzes a proton abstraction reaction that results in 2,5-elimination of pyruvate from 2-succinyl-5-enolpyruvyl-6-hydroxy-3-cyclohexene-1-carboxylate (SEPHCHC) and the formation of 2-succinyl-6-hydroxy-2,4-cyclohexadiene-1-carboxylate (SHCHC).</text>
</comment>
<dbReference type="GO" id="GO:0070205">
    <property type="term" value="F:2-succinyl-6-hydroxy-2,4-cyclohexadiene-1-carboxylate synthase activity"/>
    <property type="evidence" value="ECO:0007669"/>
    <property type="project" value="UniProtKB-UniRule"/>
</dbReference>
<keyword evidence="1 3" id="KW-0474">Menaquinone biosynthesis</keyword>
<evidence type="ECO:0000313" key="5">
    <source>
        <dbReference type="EMBL" id="CEE00769.1"/>
    </source>
</evidence>
<comment type="pathway">
    <text evidence="3">Quinol/quinone metabolism; menaquinone biosynthesis.</text>
</comment>
<dbReference type="Pfam" id="PF00561">
    <property type="entry name" value="Abhydrolase_1"/>
    <property type="match status" value="1"/>
</dbReference>
<dbReference type="ESTHER" id="9baci-a0a090kq36">
    <property type="family name" value="MenH_SHCHC"/>
</dbReference>
<evidence type="ECO:0000256" key="1">
    <source>
        <dbReference type="ARBA" id="ARBA00022428"/>
    </source>
</evidence>
<dbReference type="EMBL" id="CCRF01000035">
    <property type="protein sequence ID" value="CEE00769.1"/>
    <property type="molecule type" value="Genomic_DNA"/>
</dbReference>
<dbReference type="InterPro" id="IPR000073">
    <property type="entry name" value="AB_hydrolase_1"/>
</dbReference>
<evidence type="ECO:0000313" key="6">
    <source>
        <dbReference type="Proteomes" id="UP000040576"/>
    </source>
</evidence>
<accession>A0A090KQ36</accession>
<keyword evidence="2 3" id="KW-0456">Lyase</keyword>
<sequence length="266" mass="30258">MVINLNGVNYYYEIAGKGEPLMLLHGFTGDVSTWKLSRLSDSFKVITIDIIGHGKSDAPADPNRYTMEAVAKDLCDMLNILGINRIHLLGYSMGGRLALSFTMFYPERVKTLILESSSPGLKTEEERKNRIRQDEHLANTILEDGIEHFVNYWENIPLFKSQTQLPEQVQKSIRKQRLKNSPLGLANSLRGMGTGRQPSWWDRLQKCEIPVLLLTGEIDQKFCQIAKEMEADLPNCQRIVFPNVGHAVHLEDPVSFEQSILRFLSK</sequence>
<comment type="subunit">
    <text evidence="3">Monomer.</text>
</comment>
<evidence type="ECO:0000256" key="2">
    <source>
        <dbReference type="ARBA" id="ARBA00023239"/>
    </source>
</evidence>
<dbReference type="InterPro" id="IPR029058">
    <property type="entry name" value="AB_hydrolase_fold"/>
</dbReference>
<dbReference type="InterPro" id="IPR000639">
    <property type="entry name" value="Epox_hydrolase-like"/>
</dbReference>
<evidence type="ECO:0000256" key="3">
    <source>
        <dbReference type="HAMAP-Rule" id="MF_01660"/>
    </source>
</evidence>
<reference evidence="5 6" key="1">
    <citation type="submission" date="2014-07" db="EMBL/GenBank/DDBJ databases">
        <authorList>
            <person name="Wibberg Daniel"/>
        </authorList>
    </citation>
    <scope>NUCLEOTIDE SEQUENCE [LARGE SCALE GENOMIC DNA]</scope>
</reference>
<dbReference type="UniPathway" id="UPA00079"/>